<dbReference type="InterPro" id="IPR000794">
    <property type="entry name" value="Beta-ketoacyl_synthase"/>
</dbReference>
<dbReference type="PROSITE" id="PS52004">
    <property type="entry name" value="KS3_2"/>
    <property type="match status" value="1"/>
</dbReference>
<dbReference type="NCBIfam" id="TIGR03150">
    <property type="entry name" value="fabF"/>
    <property type="match status" value="1"/>
</dbReference>
<dbReference type="InterPro" id="IPR017568">
    <property type="entry name" value="3-oxoacyl-ACP_synth-2"/>
</dbReference>
<evidence type="ECO:0000256" key="12">
    <source>
        <dbReference type="ARBA" id="ARBA00047318"/>
    </source>
</evidence>
<dbReference type="NCBIfam" id="NF005589">
    <property type="entry name" value="PRK07314.1"/>
    <property type="match status" value="1"/>
</dbReference>
<evidence type="ECO:0000256" key="11">
    <source>
        <dbReference type="ARBA" id="ARBA00024006"/>
    </source>
</evidence>
<comment type="function">
    <text evidence="11 14">Involved in the type II fatty acid elongation cycle. Catalyzes the elongation of a wide range of acyl-ACP by the addition of two carbons from malonyl-ACP to an acyl acceptor. Can efficiently catalyze the conversion of palmitoleoyl-ACP (cis-hexadec-9-enoyl-ACP) to cis-vaccenoyl-ACP (cis-octadec-11-enoyl-ACP), an essential step in the thermal regulation of fatty acid composition.</text>
</comment>
<evidence type="ECO:0000256" key="8">
    <source>
        <dbReference type="ARBA" id="ARBA00023098"/>
    </source>
</evidence>
<dbReference type="GO" id="GO:0004315">
    <property type="term" value="F:3-oxoacyl-[acyl-carrier-protein] synthase activity"/>
    <property type="evidence" value="ECO:0007669"/>
    <property type="project" value="UniProtKB-UniRule"/>
</dbReference>
<reference evidence="18 19" key="1">
    <citation type="submission" date="2020-10" db="EMBL/GenBank/DDBJ databases">
        <title>Ca. Dormibacterota MAGs.</title>
        <authorList>
            <person name="Montgomery K."/>
        </authorList>
    </citation>
    <scope>NUCLEOTIDE SEQUENCE [LARGE SCALE GENOMIC DNA]</scope>
    <source>
        <strain evidence="18">Mitchell_Peninsula_5</strain>
    </source>
</reference>
<evidence type="ECO:0000256" key="1">
    <source>
        <dbReference type="ARBA" id="ARBA00005194"/>
    </source>
</evidence>
<proteinExistence type="inferred from homology"/>
<dbReference type="FunFam" id="3.40.47.10:FF:000018">
    <property type="entry name" value="3-oxoacyl-[acyl-carrier-protein] synthase 2"/>
    <property type="match status" value="1"/>
</dbReference>
<dbReference type="GO" id="GO:0005829">
    <property type="term" value="C:cytosol"/>
    <property type="evidence" value="ECO:0007669"/>
    <property type="project" value="TreeGrafter"/>
</dbReference>
<keyword evidence="10 14" id="KW-0012">Acyltransferase</keyword>
<comment type="catalytic activity">
    <reaction evidence="13 14">
        <text>a fatty acyl-[ACP] + malonyl-[ACP] + H(+) = a 3-oxoacyl-[ACP] + holo-[ACP] + CO2</text>
        <dbReference type="Rhea" id="RHEA:22836"/>
        <dbReference type="Rhea" id="RHEA-COMP:9623"/>
        <dbReference type="Rhea" id="RHEA-COMP:9685"/>
        <dbReference type="Rhea" id="RHEA-COMP:9916"/>
        <dbReference type="Rhea" id="RHEA-COMP:14125"/>
        <dbReference type="ChEBI" id="CHEBI:15378"/>
        <dbReference type="ChEBI" id="CHEBI:16526"/>
        <dbReference type="ChEBI" id="CHEBI:64479"/>
        <dbReference type="ChEBI" id="CHEBI:78449"/>
        <dbReference type="ChEBI" id="CHEBI:78776"/>
        <dbReference type="ChEBI" id="CHEBI:138651"/>
    </reaction>
</comment>
<dbReference type="FunFam" id="3.40.47.10:FF:000029">
    <property type="entry name" value="3-oxoacyl-[acyl-carrier-protein] synthase 1"/>
    <property type="match status" value="1"/>
</dbReference>
<dbReference type="Pfam" id="PF00109">
    <property type="entry name" value="ketoacyl-synt"/>
    <property type="match status" value="1"/>
</dbReference>
<evidence type="ECO:0000256" key="5">
    <source>
        <dbReference type="ARBA" id="ARBA00022516"/>
    </source>
</evidence>
<evidence type="ECO:0000256" key="13">
    <source>
        <dbReference type="ARBA" id="ARBA00047659"/>
    </source>
</evidence>
<dbReference type="PROSITE" id="PS00606">
    <property type="entry name" value="KS3_1"/>
    <property type="match status" value="1"/>
</dbReference>
<dbReference type="InterPro" id="IPR014030">
    <property type="entry name" value="Ketoacyl_synth_N"/>
</dbReference>
<organism evidence="18 19">
    <name type="scientific">Candidatus Amunia macphersoniae</name>
    <dbReference type="NCBI Taxonomy" id="3127014"/>
    <lineage>
        <taxon>Bacteria</taxon>
        <taxon>Bacillati</taxon>
        <taxon>Candidatus Dormiibacterota</taxon>
        <taxon>Candidatus Dormibacteria</taxon>
        <taxon>Candidatus Aeolococcales</taxon>
        <taxon>Candidatus Aeolococcaceae</taxon>
        <taxon>Candidatus Amunia</taxon>
    </lineage>
</organism>
<evidence type="ECO:0000256" key="10">
    <source>
        <dbReference type="ARBA" id="ARBA00023315"/>
    </source>
</evidence>
<name>A0A934KHU0_9BACT</name>
<dbReference type="PANTHER" id="PTHR11712">
    <property type="entry name" value="POLYKETIDE SYNTHASE-RELATED"/>
    <property type="match status" value="1"/>
</dbReference>
<dbReference type="InterPro" id="IPR018201">
    <property type="entry name" value="Ketoacyl_synth_AS"/>
</dbReference>
<dbReference type="PIRSF" id="PIRSF000447">
    <property type="entry name" value="KAS_II"/>
    <property type="match status" value="1"/>
</dbReference>
<dbReference type="EMBL" id="JAEKNN010000051">
    <property type="protein sequence ID" value="MBJ7609716.1"/>
    <property type="molecule type" value="Genomic_DNA"/>
</dbReference>
<dbReference type="SUPFAM" id="SSF53901">
    <property type="entry name" value="Thiolase-like"/>
    <property type="match status" value="2"/>
</dbReference>
<protein>
    <recommendedName>
        <fullName evidence="4 14">3-oxoacyl-[acyl-carrier-protein] synthase 2</fullName>
        <ecNumber evidence="3 14">2.3.1.179</ecNumber>
    </recommendedName>
</protein>
<comment type="caution">
    <text evidence="18">The sequence shown here is derived from an EMBL/GenBank/DDBJ whole genome shotgun (WGS) entry which is preliminary data.</text>
</comment>
<evidence type="ECO:0000256" key="6">
    <source>
        <dbReference type="ARBA" id="ARBA00022679"/>
    </source>
</evidence>
<dbReference type="GO" id="GO:0030497">
    <property type="term" value="P:fatty acid elongation"/>
    <property type="evidence" value="ECO:0007669"/>
    <property type="project" value="UniProtKB-ARBA"/>
</dbReference>
<dbReference type="AlphaFoldDB" id="A0A934KHU0"/>
<keyword evidence="9 14" id="KW-0275">Fatty acid biosynthesis</keyword>
<dbReference type="PANTHER" id="PTHR11712:SF336">
    <property type="entry name" value="3-OXOACYL-[ACYL-CARRIER-PROTEIN] SYNTHASE, MITOCHONDRIAL"/>
    <property type="match status" value="1"/>
</dbReference>
<dbReference type="Pfam" id="PF02801">
    <property type="entry name" value="Ketoacyl-synt_C"/>
    <property type="match status" value="1"/>
</dbReference>
<evidence type="ECO:0000256" key="14">
    <source>
        <dbReference type="PIRNR" id="PIRNR000447"/>
    </source>
</evidence>
<keyword evidence="5 14" id="KW-0444">Lipid biosynthesis</keyword>
<evidence type="ECO:0000256" key="4">
    <source>
        <dbReference type="ARBA" id="ARBA00014657"/>
    </source>
</evidence>
<dbReference type="CDD" id="cd00834">
    <property type="entry name" value="KAS_I_II"/>
    <property type="match status" value="1"/>
</dbReference>
<dbReference type="Proteomes" id="UP000614410">
    <property type="component" value="Unassembled WGS sequence"/>
</dbReference>
<comment type="pathway">
    <text evidence="1 14">Lipid metabolism; fatty acid biosynthesis.</text>
</comment>
<evidence type="ECO:0000256" key="9">
    <source>
        <dbReference type="ARBA" id="ARBA00023160"/>
    </source>
</evidence>
<evidence type="ECO:0000256" key="2">
    <source>
        <dbReference type="ARBA" id="ARBA00008467"/>
    </source>
</evidence>
<dbReference type="InterPro" id="IPR014031">
    <property type="entry name" value="Ketoacyl_synth_C"/>
</dbReference>
<feature type="domain" description="Ketosynthase family 3 (KS3)" evidence="17">
    <location>
        <begin position="6"/>
        <end position="413"/>
    </location>
</feature>
<feature type="active site" description="For beta-ketoacyl synthase activity" evidence="15">
    <location>
        <position position="166"/>
    </location>
</feature>
<sequence>MRGERGSRVVVTGLGAVTPLGLDVASTWCALREGVSGIGPITHFDAAHLPARIAGEVPGFDPVAMFGTKEARRTSRNIQLAVAAARQAAEHSGLDIAELAAEVGVCIGSGIGGIEILEQATRTLDAQGPRRVSPFAAAAALIDSAPGAVSMDLGAKGPNRAVVTACATGADAIGDAAAWIRDDDAVAVLAGGVEAAITATGMAMFGAARALSTRNEDPEHASRPFDRDRDGFVAAEGSAVLMLENRDHALARGATIHAELIGYAATADAYHITAPDPSGDGATRCIAGALRRAGVTPADIDYVNAHGTGTTLNDIAETRAIKTVFGDAADTVPISSTKSMTGHMLGAAGAFEAMVCILAMRDGFVPPTINLDNPDPECDLDYVPLVGRSAPITTAMSTSFGFGGHNACLVFAKDQP</sequence>
<evidence type="ECO:0000256" key="7">
    <source>
        <dbReference type="ARBA" id="ARBA00022832"/>
    </source>
</evidence>
<evidence type="ECO:0000259" key="17">
    <source>
        <dbReference type="PROSITE" id="PS52004"/>
    </source>
</evidence>
<dbReference type="Gene3D" id="3.40.47.10">
    <property type="match status" value="1"/>
</dbReference>
<dbReference type="SMART" id="SM00825">
    <property type="entry name" value="PKS_KS"/>
    <property type="match status" value="1"/>
</dbReference>
<gene>
    <name evidence="18" type="primary">fabF</name>
    <name evidence="18" type="ORF">JF887_09870</name>
</gene>
<keyword evidence="8" id="KW-0443">Lipid metabolism</keyword>
<keyword evidence="7" id="KW-0276">Fatty acid metabolism</keyword>
<dbReference type="InterPro" id="IPR020841">
    <property type="entry name" value="PKS_Beta-ketoAc_synthase_dom"/>
</dbReference>
<dbReference type="InterPro" id="IPR016039">
    <property type="entry name" value="Thiolase-like"/>
</dbReference>
<comment type="catalytic activity">
    <reaction evidence="12 14">
        <text>(9Z)-hexadecenoyl-[ACP] + malonyl-[ACP] + H(+) = 3-oxo-(11Z)-octadecenoyl-[ACP] + holo-[ACP] + CO2</text>
        <dbReference type="Rhea" id="RHEA:55040"/>
        <dbReference type="Rhea" id="RHEA-COMP:9623"/>
        <dbReference type="Rhea" id="RHEA-COMP:9685"/>
        <dbReference type="Rhea" id="RHEA-COMP:10800"/>
        <dbReference type="Rhea" id="RHEA-COMP:14074"/>
        <dbReference type="ChEBI" id="CHEBI:15378"/>
        <dbReference type="ChEBI" id="CHEBI:16526"/>
        <dbReference type="ChEBI" id="CHEBI:64479"/>
        <dbReference type="ChEBI" id="CHEBI:78449"/>
        <dbReference type="ChEBI" id="CHEBI:83989"/>
        <dbReference type="ChEBI" id="CHEBI:138538"/>
        <dbReference type="EC" id="2.3.1.179"/>
    </reaction>
</comment>
<evidence type="ECO:0000256" key="16">
    <source>
        <dbReference type="RuleBase" id="RU003694"/>
    </source>
</evidence>
<evidence type="ECO:0000313" key="19">
    <source>
        <dbReference type="Proteomes" id="UP000614410"/>
    </source>
</evidence>
<keyword evidence="6 14" id="KW-0808">Transferase</keyword>
<comment type="similarity">
    <text evidence="2 14 16">Belongs to the thiolase-like superfamily. Beta-ketoacyl-ACP synthases family.</text>
</comment>
<accession>A0A934KHU0</accession>
<evidence type="ECO:0000313" key="18">
    <source>
        <dbReference type="EMBL" id="MBJ7609716.1"/>
    </source>
</evidence>
<dbReference type="EC" id="2.3.1.179" evidence="3 14"/>
<evidence type="ECO:0000256" key="15">
    <source>
        <dbReference type="PIRSR" id="PIRSR000447-1"/>
    </source>
</evidence>
<evidence type="ECO:0000256" key="3">
    <source>
        <dbReference type="ARBA" id="ARBA00012356"/>
    </source>
</evidence>